<dbReference type="STRING" id="633697.EubceDRAFT1_0238"/>
<dbReference type="Proteomes" id="UP000005753">
    <property type="component" value="Chromosome"/>
</dbReference>
<reference evidence="2 3" key="2">
    <citation type="submission" date="2012-02" db="EMBL/GenBank/DDBJ databases">
        <title>Improved High-Quality Draft sequence of Eubacterium cellulosolvens 6.</title>
        <authorList>
            <consortium name="US DOE Joint Genome Institute"/>
            <person name="Lucas S."/>
            <person name="Han J."/>
            <person name="Lapidus A."/>
            <person name="Cheng J.-F."/>
            <person name="Goodwin L."/>
            <person name="Pitluck S."/>
            <person name="Peters L."/>
            <person name="Mikhailova N."/>
            <person name="Gu W."/>
            <person name="Detter J.C."/>
            <person name="Han C."/>
            <person name="Tapia R."/>
            <person name="Land M."/>
            <person name="Hauser L."/>
            <person name="Kyrpides N."/>
            <person name="Ivanova N."/>
            <person name="Pagani I."/>
            <person name="Johnson E."/>
            <person name="Mukhopadhyay B."/>
            <person name="Anderson I."/>
            <person name="Woyke T."/>
        </authorList>
    </citation>
    <scope>NUCLEOTIDE SEQUENCE [LARGE SCALE GENOMIC DNA]</scope>
    <source>
        <strain evidence="2 3">6</strain>
    </source>
</reference>
<accession>I5AQM5</accession>
<name>I5AQM5_EUBC6</name>
<feature type="transmembrane region" description="Helical" evidence="1">
    <location>
        <begin position="37"/>
        <end position="60"/>
    </location>
</feature>
<reference evidence="2 3" key="1">
    <citation type="submission" date="2010-08" db="EMBL/GenBank/DDBJ databases">
        <authorList>
            <consortium name="US DOE Joint Genome Institute (JGI-PGF)"/>
            <person name="Lucas S."/>
            <person name="Copeland A."/>
            <person name="Lapidus A."/>
            <person name="Cheng J.-F."/>
            <person name="Bruce D."/>
            <person name="Goodwin L."/>
            <person name="Pitluck S."/>
            <person name="Land M.L."/>
            <person name="Hauser L."/>
            <person name="Chang Y.-J."/>
            <person name="Anderson I.J."/>
            <person name="Johnson E."/>
            <person name="Mulhopadhyay B."/>
            <person name="Kyrpides N."/>
            <person name="Woyke T.J."/>
        </authorList>
    </citation>
    <scope>NUCLEOTIDE SEQUENCE [LARGE SCALE GENOMIC DNA]</scope>
    <source>
        <strain evidence="2 3">6</strain>
    </source>
</reference>
<evidence type="ECO:0000256" key="1">
    <source>
        <dbReference type="SAM" id="Phobius"/>
    </source>
</evidence>
<feature type="transmembrane region" description="Helical" evidence="1">
    <location>
        <begin position="116"/>
        <end position="137"/>
    </location>
</feature>
<dbReference type="InterPro" id="IPR010540">
    <property type="entry name" value="CmpB_TMEM229"/>
</dbReference>
<dbReference type="EMBL" id="CM001487">
    <property type="protein sequence ID" value="EIM56098.1"/>
    <property type="molecule type" value="Genomic_DNA"/>
</dbReference>
<keyword evidence="3" id="KW-1185">Reference proteome</keyword>
<proteinExistence type="predicted"/>
<feature type="transmembrane region" description="Helical" evidence="1">
    <location>
        <begin position="72"/>
        <end position="95"/>
    </location>
</feature>
<dbReference type="OrthoDB" id="9789229at2"/>
<keyword evidence="1" id="KW-1133">Transmembrane helix</keyword>
<sequence length="280" mass="31341">MIVSKYFVEFIFYSFLGWVWESIYCTAKQKQWQDRGFLFGPICPIYGSSVVGLMLIFEILGKFGIHAETVPVWLLFAGCMIGSAFMEFFTSWVLEKRFHARWWDYSELPLNIQGRIALPVSIGFGLAGVAIIRYLVPAVSRMHGLVPELAYEILAILLAGLAGADLALTEASLSSLLDTIEAYKSEFNERAEKTYAAVSDMPGTLKNAEQRLKSSAAGYVEKLTFMQRHILLNIASFSKNPQETGFFAGIDRHPGKRLKDALMSRKRRSGDSHAETDAEA</sequence>
<dbReference type="HOGENOM" id="CLU_055257_2_2_9"/>
<dbReference type="eggNOG" id="COG4905">
    <property type="taxonomic scope" value="Bacteria"/>
</dbReference>
<protein>
    <submittedName>
        <fullName evidence="2">Putative membrane protein</fullName>
    </submittedName>
</protein>
<feature type="transmembrane region" description="Helical" evidence="1">
    <location>
        <begin position="149"/>
        <end position="168"/>
    </location>
</feature>
<evidence type="ECO:0000313" key="3">
    <source>
        <dbReference type="Proteomes" id="UP000005753"/>
    </source>
</evidence>
<dbReference type="AlphaFoldDB" id="I5AQM5"/>
<keyword evidence="1" id="KW-0472">Membrane</keyword>
<organism evidence="2 3">
    <name type="scientific">Eubacterium cellulosolvens (strain ATCC 43171 / JCM 9499 / 6)</name>
    <name type="common">Cillobacterium cellulosolvens</name>
    <dbReference type="NCBI Taxonomy" id="633697"/>
    <lineage>
        <taxon>Bacteria</taxon>
        <taxon>Bacillati</taxon>
        <taxon>Bacillota</taxon>
        <taxon>Clostridia</taxon>
        <taxon>Eubacteriales</taxon>
        <taxon>Eubacteriaceae</taxon>
        <taxon>Eubacterium</taxon>
    </lineage>
</organism>
<keyword evidence="1" id="KW-0812">Transmembrane</keyword>
<gene>
    <name evidence="2" type="ORF">EubceDRAFT1_0238</name>
</gene>
<evidence type="ECO:0000313" key="2">
    <source>
        <dbReference type="EMBL" id="EIM56098.1"/>
    </source>
</evidence>
<feature type="transmembrane region" description="Helical" evidence="1">
    <location>
        <begin position="6"/>
        <end position="25"/>
    </location>
</feature>
<dbReference type="Pfam" id="PF06541">
    <property type="entry name" value="ABC_trans_CmpB"/>
    <property type="match status" value="1"/>
</dbReference>